<dbReference type="Proteomes" id="UP001199816">
    <property type="component" value="Unassembled WGS sequence"/>
</dbReference>
<keyword evidence="1" id="KW-0812">Transmembrane</keyword>
<dbReference type="EMBL" id="JAJNEC010000007">
    <property type="protein sequence ID" value="MCD2425513.1"/>
    <property type="molecule type" value="Genomic_DNA"/>
</dbReference>
<accession>A0ABS8PYV4</accession>
<evidence type="ECO:0000256" key="1">
    <source>
        <dbReference type="SAM" id="Phobius"/>
    </source>
</evidence>
<feature type="transmembrane region" description="Helical" evidence="1">
    <location>
        <begin position="30"/>
        <end position="49"/>
    </location>
</feature>
<keyword evidence="1" id="KW-0472">Membrane</keyword>
<name>A0ABS8PYV4_9BACT</name>
<reference evidence="2 3" key="1">
    <citation type="submission" date="2021-11" db="EMBL/GenBank/DDBJ databases">
        <title>Genomic of Niabella pedocola.</title>
        <authorList>
            <person name="Wu T."/>
        </authorList>
    </citation>
    <scope>NUCLEOTIDE SEQUENCE [LARGE SCALE GENOMIC DNA]</scope>
    <source>
        <strain evidence="2 3">JCM 31011</strain>
    </source>
</reference>
<sequence>MRRILAYILFGLGLLTMTFFREYTGALFPYPSLFYFLGIAMFLGALLFLRYTPTTKEINAQKQLTAAIADLKLNGNRIRVDLTQCEVKEHNYAEERERYGHSNPLLTLSFEGDIQAWNAIGGGSFRNIEQVQVTQTVIVFNYLNQQTGKMEKYVSRVIPKDKVTLSFYMDKQKQTDLYVDKVNSNNYYFDLEFLNNEC</sequence>
<protein>
    <submittedName>
        <fullName evidence="2">Uncharacterized protein</fullName>
    </submittedName>
</protein>
<gene>
    <name evidence="2" type="ORF">LQ567_22200</name>
</gene>
<dbReference type="RefSeq" id="WP_231008029.1">
    <property type="nucleotide sequence ID" value="NZ_JAJNEC010000007.1"/>
</dbReference>
<comment type="caution">
    <text evidence="2">The sequence shown here is derived from an EMBL/GenBank/DDBJ whole genome shotgun (WGS) entry which is preliminary data.</text>
</comment>
<evidence type="ECO:0000313" key="2">
    <source>
        <dbReference type="EMBL" id="MCD2425513.1"/>
    </source>
</evidence>
<evidence type="ECO:0000313" key="3">
    <source>
        <dbReference type="Proteomes" id="UP001199816"/>
    </source>
</evidence>
<keyword evidence="3" id="KW-1185">Reference proteome</keyword>
<keyword evidence="1" id="KW-1133">Transmembrane helix</keyword>
<organism evidence="2 3">
    <name type="scientific">Niabella pedocola</name>
    <dbReference type="NCBI Taxonomy" id="1752077"/>
    <lineage>
        <taxon>Bacteria</taxon>
        <taxon>Pseudomonadati</taxon>
        <taxon>Bacteroidota</taxon>
        <taxon>Chitinophagia</taxon>
        <taxon>Chitinophagales</taxon>
        <taxon>Chitinophagaceae</taxon>
        <taxon>Niabella</taxon>
    </lineage>
</organism>
<proteinExistence type="predicted"/>